<dbReference type="EMBL" id="WAGD01000008">
    <property type="protein sequence ID" value="KAB0884831.1"/>
    <property type="molecule type" value="Genomic_DNA"/>
</dbReference>
<dbReference type="EMBL" id="MSAE01000007">
    <property type="protein sequence ID" value="PUX16523.1"/>
    <property type="molecule type" value="Genomic_DNA"/>
</dbReference>
<evidence type="ECO:0000313" key="3">
    <source>
        <dbReference type="Proteomes" id="UP000244378"/>
    </source>
</evidence>
<evidence type="ECO:0000313" key="2">
    <source>
        <dbReference type="EMBL" id="PUX16523.1"/>
    </source>
</evidence>
<evidence type="ECO:0000313" key="4">
    <source>
        <dbReference type="Proteomes" id="UP000469927"/>
    </source>
</evidence>
<reference evidence="2 3" key="1">
    <citation type="submission" date="2016-12" db="EMBL/GenBank/DDBJ databases">
        <title>Analysis of the Molecular Diversity Among Cronobacter Species Isolated from Filth Flies Using a Pan Genomic DNA Microarray.</title>
        <authorList>
            <person name="Pava-Ripoll M."/>
            <person name="Tall B."/>
            <person name="Farber J."/>
            <person name="Fanning S."/>
            <person name="Lehner A."/>
            <person name="Stephan R."/>
            <person name="Pagotto F."/>
            <person name="Iverson C."/>
            <person name="Ziobro G."/>
            <person name="Miller A."/>
            <person name="Pearson R."/>
            <person name="Yan Q."/>
            <person name="Kim M."/>
            <person name="Jeong S."/>
            <person name="Park J."/>
            <person name="Jun S."/>
            <person name="Choi H."/>
            <person name="Chung T."/>
            <person name="Yoo Y."/>
            <person name="Park E."/>
            <person name="Hwang S."/>
            <person name="Lee B."/>
            <person name="Sathyamoorthy V."/>
            <person name="Carter L."/>
            <person name="Mammel M."/>
            <person name="Jackson S."/>
            <person name="Kothary M."/>
            <person name="Patel I."/>
            <person name="Grim C."/>
            <person name="Gopinath G."/>
            <person name="Gangiredla J."/>
            <person name="Chase H."/>
        </authorList>
    </citation>
    <scope>NUCLEOTIDE SEQUENCE [LARGE SCALE GENOMIC DNA]</scope>
    <source>
        <strain evidence="2 3">MOD1-Md1s</strain>
    </source>
</reference>
<dbReference type="AlphaFoldDB" id="A0A2T7AWE7"/>
<organism evidence="2 3">
    <name type="scientific">Cronobacter muytjensii</name>
    <dbReference type="NCBI Taxonomy" id="413501"/>
    <lineage>
        <taxon>Bacteria</taxon>
        <taxon>Pseudomonadati</taxon>
        <taxon>Pseudomonadota</taxon>
        <taxon>Gammaproteobacteria</taxon>
        <taxon>Enterobacterales</taxon>
        <taxon>Enterobacteriaceae</taxon>
        <taxon>Cronobacter</taxon>
    </lineage>
</organism>
<dbReference type="OrthoDB" id="6625300at2"/>
<reference evidence="1 4" key="2">
    <citation type="submission" date="2019-08" db="EMBL/GenBank/DDBJ databases">
        <title>Prevalence, distribution, and phylogeny of type two toxin-antitoxin genes possessed by Cronobacter species where C. sakazakii homologs follow sequence type lineages.</title>
        <authorList>
            <person name="Finkelstein S."/>
            <person name="Negrete F."/>
            <person name="Jang H."/>
            <person name="Gopinath G.R."/>
            <person name="Tall B.D."/>
        </authorList>
    </citation>
    <scope>NUCLEOTIDE SEQUENCE [LARGE SCALE GENOMIC DNA]</scope>
    <source>
        <strain evidence="1 4">MOD1_GK1257</strain>
    </source>
</reference>
<accession>A0A2T7AWE7</accession>
<gene>
    <name evidence="2" type="ORF">AUN14_05680</name>
    <name evidence="1" type="ORF">FZI19_03270</name>
</gene>
<dbReference type="Proteomes" id="UP000244378">
    <property type="component" value="Unassembled WGS sequence"/>
</dbReference>
<comment type="caution">
    <text evidence="2">The sequence shown here is derived from an EMBL/GenBank/DDBJ whole genome shotgun (WGS) entry which is preliminary data.</text>
</comment>
<keyword evidence="4" id="KW-1185">Reference proteome</keyword>
<evidence type="ECO:0000313" key="1">
    <source>
        <dbReference type="EMBL" id="KAB0884831.1"/>
    </source>
</evidence>
<protein>
    <submittedName>
        <fullName evidence="2">Uncharacterized protein</fullName>
    </submittedName>
</protein>
<sequence>MVSIIKTSGNTSTGLHMVQRSGNKFKFRCCVDSIKRLVSVTVKPEHMHYFTKRKDGVFHSDLYDKSEDCADDLIKFIFKCTGIQCSRD</sequence>
<proteinExistence type="predicted"/>
<dbReference type="Proteomes" id="UP000469927">
    <property type="component" value="Unassembled WGS sequence"/>
</dbReference>
<name>A0A2T7AWE7_9ENTR</name>